<sequence length="1513" mass="173484">MILKLNFQQMNLPLQISNLSPYDYVSYGMTILFSIIGMLIFIRMMRYIRAELKTAPKYTLFQKMKNFLSAVTFSLMVSLAIVFVLALISSSLAINASLAINRGVGSDLAWSAGIIQAFKFPTFIPITATIIAGFSLFYPLYEYLILAAPGQDGNMEIQQFLEKKIIDRTSPPISYLVSILLYLFIVVLAPTVTSFIALNYWNVPSYLDAPWVIGLIFFVWILLGPMFYLSYYSKIGAAHSFFRGRRVNRKKDKKTGFWYWIAILTIFNTVWAFIQFIPILWGDFPDPTSPLQNFEETRGDFMHTLITFLYNRELISIETVESLFTFLAIVPIEFLLFIITTSFFGLLGFYAKFISKEPLNSPKMVLFAAYIICGIAFSIFVDQMVKYPYTFPDAFLNQIGLNLHLSPAPGVSEATLVRDQEIFVRIFSTAILIVKTLDIVFLFNFLFRRKEIKNQADEWVLNKAILENDFEIIKKYSSQKNSETRLMVAQSVINYIQLKDVLSKESSISIADIMEVLINDEDPVISGIISKHQGVIISKLHQDSLLLSLKKLLKSEEKIKNKNAINVLEKISRENMIHTRILLKEIVSSNLSQGGAESLFDFIAEIDQRNHGLASNLIEHLLINENENLVYGSLTVIGKNLSNFQPEYSKIQPELSQLLQHSNVEIIAKTIDVFSSLASKKQEHIPDVMKEFNIMTAISPEIIRQRIGALVKFAIVQPEWLNSLFDYLEIYLNHPNPRIVEDAAVSLGSISSTIDLKVFFDRIFPFFRKLVHSNDLNVKKAILSSMVVISKIREDIAKDDRFQHLFSILLIDPHVEIRHQVFRFIGEGDPQFILGDIAALLTSPLKIQVRIDLMNILASIAEKIIPYIDELQLIEILQKQNFVKEKELNFQDMIELQADQSKIFGFHEGVKSVSLIGATIALLYEILYFSPKYYDNINSFINENLEKGQELAAAKKIEYKCKVVMDELKRIKDHGSRITLEGLLKDLERDVFIVEPLTQKIIAEFLYDVYPIKKEFHIEFFEIYTALCKQRELEDSDLKSILLMGMAQIVAENHEIYFKPMRMKNLIEFKATKTNPFETCFKPFLLSNMNSTEENIYQGVSKALYLIIEVSEQDKLIRGLLLETISNSKNPNIKITAIKALISLPLQIEDEITINVLLKQVKSKHPLVQAEAIRSLGNIIRIFPVTSTRSRSKEFKKLKNLIYKVIFEPYKPEAPLEIKEAIVEHLPTITLLHPDLKVCLSAIKAMGLDPVPSITTAAVETYFQLIDYKISCISKEKPKNESQRFESIYGNNIPELRLFRHFANSSLTEVNNMLIRKIIALYEKESDKINIDPLLPSLTKLATSTSKDIRAQTIAIFSEIYLKDQKTFEFLLEMFLKLANNRNPEVRRDICENLFKIIFANPIGFQENISIFQTLLKLSMDSDFEIQSIIAMNLKECIEKCPKRANDLLQIIYVFLRRSDAPIKQKAIMAIRDIWVKNPILQKDILNSVQRYYKKSGDALLLTLIGNLSEVKK</sequence>
<evidence type="ECO:0000313" key="2">
    <source>
        <dbReference type="Proteomes" id="UP000321408"/>
    </source>
</evidence>
<dbReference type="InterPro" id="IPR011989">
    <property type="entry name" value="ARM-like"/>
</dbReference>
<accession>A0A5B9DF64</accession>
<dbReference type="KEGG" id="psyt:DSAG12_03180"/>
<evidence type="ECO:0000313" key="1">
    <source>
        <dbReference type="EMBL" id="QEE17347.2"/>
    </source>
</evidence>
<organism evidence="1 2">
    <name type="scientific">Promethearchaeum syntrophicum</name>
    <dbReference type="NCBI Taxonomy" id="2594042"/>
    <lineage>
        <taxon>Archaea</taxon>
        <taxon>Promethearchaeati</taxon>
        <taxon>Promethearchaeota</taxon>
        <taxon>Promethearchaeia</taxon>
        <taxon>Promethearchaeales</taxon>
        <taxon>Promethearchaeaceae</taxon>
        <taxon>Promethearchaeum</taxon>
    </lineage>
</organism>
<dbReference type="EMBL" id="CP042905">
    <property type="protein sequence ID" value="QEE17347.2"/>
    <property type="molecule type" value="Genomic_DNA"/>
</dbReference>
<dbReference type="InterPro" id="IPR016024">
    <property type="entry name" value="ARM-type_fold"/>
</dbReference>
<reference evidence="1 2" key="2">
    <citation type="journal article" date="2024" name="Int. J. Syst. Evol. Microbiol.">
        <title>Promethearchaeum syntrophicum gen. nov., sp. nov., an anaerobic, obligately syntrophic archaeon, the first isolate of the lineage 'Asgard' archaea, and proposal of the new archaeal phylum Promethearchaeota phyl. nov. and kingdom Promethearchaeati regn. nov.</title>
        <authorList>
            <person name="Imachi H."/>
            <person name="Nobu M.K."/>
            <person name="Kato S."/>
            <person name="Takaki Y."/>
            <person name="Miyazaki M."/>
            <person name="Miyata M."/>
            <person name="Ogawara M."/>
            <person name="Saito Y."/>
            <person name="Sakai S."/>
            <person name="Tahara Y.O."/>
            <person name="Takano Y."/>
            <person name="Tasumi E."/>
            <person name="Uematsu K."/>
            <person name="Yoshimura T."/>
            <person name="Itoh T."/>
            <person name="Ohkuma M."/>
            <person name="Takai K."/>
        </authorList>
    </citation>
    <scope>NUCLEOTIDE SEQUENCE [LARGE SCALE GENOMIC DNA]</scope>
    <source>
        <strain evidence="1 2">MK-D1</strain>
    </source>
</reference>
<dbReference type="Proteomes" id="UP000321408">
    <property type="component" value="Chromosome"/>
</dbReference>
<dbReference type="Gene3D" id="1.25.10.10">
    <property type="entry name" value="Leucine-rich Repeat Variant"/>
    <property type="match status" value="3"/>
</dbReference>
<dbReference type="SUPFAM" id="SSF48371">
    <property type="entry name" value="ARM repeat"/>
    <property type="match status" value="2"/>
</dbReference>
<reference evidence="1 2" key="1">
    <citation type="journal article" date="2020" name="Nature">
        <title>Isolation of an archaeon at the prokaryote-eukaryote interface.</title>
        <authorList>
            <person name="Imachi H."/>
            <person name="Nobu M.K."/>
            <person name="Nakahara N."/>
            <person name="Morono Y."/>
            <person name="Ogawara M."/>
            <person name="Takaki Y."/>
            <person name="Takano Y."/>
            <person name="Uematsu K."/>
            <person name="Ikuta T."/>
            <person name="Ito M."/>
            <person name="Matsui Y."/>
            <person name="Miyazaki M."/>
            <person name="Murata K."/>
            <person name="Saito Y."/>
            <person name="Sakai S."/>
            <person name="Song C."/>
            <person name="Tasumi E."/>
            <person name="Yamanaka Y."/>
            <person name="Yamaguchi T."/>
            <person name="Kamagata Y."/>
            <person name="Tamaki H."/>
            <person name="Takai K."/>
        </authorList>
    </citation>
    <scope>NUCLEOTIDE SEQUENCE [LARGE SCALE GENOMIC DNA]</scope>
    <source>
        <strain evidence="1 2">MK-D1</strain>
    </source>
</reference>
<proteinExistence type="predicted"/>
<name>A0A5B9DF64_9ARCH</name>
<gene>
    <name evidence="1" type="ORF">DSAG12_03180</name>
</gene>
<protein>
    <submittedName>
        <fullName evidence="1">HEAT repeat domain-containing protein</fullName>
    </submittedName>
</protein>
<keyword evidence="2" id="KW-1185">Reference proteome</keyword>